<dbReference type="OrthoDB" id="3257409at2759"/>
<dbReference type="AlphaFoldDB" id="A0A6A4HC46"/>
<dbReference type="Proteomes" id="UP000799118">
    <property type="component" value="Unassembled WGS sequence"/>
</dbReference>
<keyword evidence="2" id="KW-1185">Reference proteome</keyword>
<feature type="non-terminal residue" evidence="1">
    <location>
        <position position="181"/>
    </location>
</feature>
<gene>
    <name evidence="1" type="ORF">BT96DRAFT_749858</name>
</gene>
<sequence>LGDADVDAIKAFKLKVKNHLTHEAYNDIRFIYCNKLDIDSEWKTINRMATLAEIEPVWYDCCINTCMAFTGTHTNLDSCIYCNEARRDAHENPRRWFGYLPLIPRLRGFFQSECMVKLMSYWHNYAASDTPISDVFDCAVYHRLLGRQVVADGEKLPHTYFCGEHDIAFSFYSDGYLVSRN</sequence>
<proteinExistence type="predicted"/>
<protein>
    <submittedName>
        <fullName evidence="1">Uncharacterized protein</fullName>
    </submittedName>
</protein>
<name>A0A6A4HC46_9AGAR</name>
<feature type="non-terminal residue" evidence="1">
    <location>
        <position position="1"/>
    </location>
</feature>
<dbReference type="EMBL" id="ML769545">
    <property type="protein sequence ID" value="KAE9394675.1"/>
    <property type="molecule type" value="Genomic_DNA"/>
</dbReference>
<reference evidence="1" key="1">
    <citation type="journal article" date="2019" name="Environ. Microbiol.">
        <title>Fungal ecological strategies reflected in gene transcription - a case study of two litter decomposers.</title>
        <authorList>
            <person name="Barbi F."/>
            <person name="Kohler A."/>
            <person name="Barry K."/>
            <person name="Baskaran P."/>
            <person name="Daum C."/>
            <person name="Fauchery L."/>
            <person name="Ihrmark K."/>
            <person name="Kuo A."/>
            <person name="LaButti K."/>
            <person name="Lipzen A."/>
            <person name="Morin E."/>
            <person name="Grigoriev I.V."/>
            <person name="Henrissat B."/>
            <person name="Lindahl B."/>
            <person name="Martin F."/>
        </authorList>
    </citation>
    <scope>NUCLEOTIDE SEQUENCE</scope>
    <source>
        <strain evidence="1">JB14</strain>
    </source>
</reference>
<evidence type="ECO:0000313" key="1">
    <source>
        <dbReference type="EMBL" id="KAE9394675.1"/>
    </source>
</evidence>
<organism evidence="1 2">
    <name type="scientific">Gymnopus androsaceus JB14</name>
    <dbReference type="NCBI Taxonomy" id="1447944"/>
    <lineage>
        <taxon>Eukaryota</taxon>
        <taxon>Fungi</taxon>
        <taxon>Dikarya</taxon>
        <taxon>Basidiomycota</taxon>
        <taxon>Agaricomycotina</taxon>
        <taxon>Agaricomycetes</taxon>
        <taxon>Agaricomycetidae</taxon>
        <taxon>Agaricales</taxon>
        <taxon>Marasmiineae</taxon>
        <taxon>Omphalotaceae</taxon>
        <taxon>Gymnopus</taxon>
    </lineage>
</organism>
<evidence type="ECO:0000313" key="2">
    <source>
        <dbReference type="Proteomes" id="UP000799118"/>
    </source>
</evidence>
<accession>A0A6A4HC46</accession>